<evidence type="ECO:0000313" key="4">
    <source>
        <dbReference type="Proteomes" id="UP000289323"/>
    </source>
</evidence>
<dbReference type="InterPro" id="IPR036298">
    <property type="entry name" value="Chalcone_isomerase_sf"/>
</dbReference>
<evidence type="ECO:0000256" key="1">
    <source>
        <dbReference type="SAM" id="Phobius"/>
    </source>
</evidence>
<accession>A0A446BFU0</accession>
<dbReference type="InterPro" id="IPR016088">
    <property type="entry name" value="Chalcone_isomerase_3-sand"/>
</dbReference>
<organism evidence="3 4">
    <name type="scientific">Thermothielavioides terrestris</name>
    <dbReference type="NCBI Taxonomy" id="2587410"/>
    <lineage>
        <taxon>Eukaryota</taxon>
        <taxon>Fungi</taxon>
        <taxon>Dikarya</taxon>
        <taxon>Ascomycota</taxon>
        <taxon>Pezizomycotina</taxon>
        <taxon>Sordariomycetes</taxon>
        <taxon>Sordariomycetidae</taxon>
        <taxon>Sordariales</taxon>
        <taxon>Chaetomiaceae</taxon>
        <taxon>Thermothielavioides</taxon>
    </lineage>
</organism>
<keyword evidence="1" id="KW-0812">Transmembrane</keyword>
<evidence type="ECO:0000259" key="2">
    <source>
        <dbReference type="Pfam" id="PF16035"/>
    </source>
</evidence>
<dbReference type="SUPFAM" id="SSF54626">
    <property type="entry name" value="Chalcone isomerase"/>
    <property type="match status" value="1"/>
</dbReference>
<name>A0A446BFU0_9PEZI</name>
<dbReference type="Gene3D" id="3.50.70.10">
    <property type="match status" value="1"/>
</dbReference>
<gene>
    <name evidence="3" type="ORF">TT172_LOCUS3809</name>
</gene>
<feature type="domain" description="Chalcone isomerase" evidence="2">
    <location>
        <begin position="188"/>
        <end position="393"/>
    </location>
</feature>
<dbReference type="PANTHER" id="PTHR47284:SF3">
    <property type="entry name" value="FATTY-ACID-BINDING PROTEIN 2"/>
    <property type="match status" value="1"/>
</dbReference>
<sequence length="419" mass="45755">MSSDFESFTERISDIPMLCQSAFRRLARPTAAASFRPQVPRRTLFSRRTARTSGRPVENLDIRRLTEQSEEYYRNRRIFLWCGTIAGVVSFIYTAYKLKVELSKPVKLDTNLPSSDPLAGPGAADRKVVVLDDEGHEIVPTGNSTVPTFPRTLNLPSFTAPISASAPSPADPAVSPAITSPGGGTTTTEYTLVGLGLRTVSFVNLQVYVVGFYVATADIAALQDALVKKVNPIATTLVPGEREQLRAALLDPAEGERTWDELLAAGVPARSAFRVVPVRDTDFHHLRDGFVRAIQARAPPSAQNDDAFGEAMRQFRAVFNRGSAPKRKELLLARDETGRLNITYDAGANKQEGRPAGRQLIGVVEDERVSRALWLNYLAGKKVASEPARKSIVEGIMEFVERPVGTVATRVVPVVNAKV</sequence>
<dbReference type="EMBL" id="OUUZ01000008">
    <property type="protein sequence ID" value="SPQ21390.1"/>
    <property type="molecule type" value="Genomic_DNA"/>
</dbReference>
<dbReference type="InterPro" id="IPR016087">
    <property type="entry name" value="Chalcone_isomerase"/>
</dbReference>
<keyword evidence="1" id="KW-1133">Transmembrane helix</keyword>
<dbReference type="AlphaFoldDB" id="A0A446BFU0"/>
<keyword evidence="1" id="KW-0472">Membrane</keyword>
<evidence type="ECO:0000313" key="3">
    <source>
        <dbReference type="EMBL" id="SPQ21390.1"/>
    </source>
</evidence>
<protein>
    <submittedName>
        <fullName evidence="3">403625df-725e-49d5-b81a-1ea8946fb270</fullName>
    </submittedName>
</protein>
<reference evidence="3 4" key="1">
    <citation type="submission" date="2018-04" db="EMBL/GenBank/DDBJ databases">
        <authorList>
            <person name="Huttner S."/>
            <person name="Dainat J."/>
        </authorList>
    </citation>
    <scope>NUCLEOTIDE SEQUENCE [LARGE SCALE GENOMIC DNA]</scope>
</reference>
<dbReference type="Pfam" id="PF16035">
    <property type="entry name" value="Chalcone_2"/>
    <property type="match status" value="1"/>
</dbReference>
<feature type="transmembrane region" description="Helical" evidence="1">
    <location>
        <begin position="78"/>
        <end position="96"/>
    </location>
</feature>
<dbReference type="Proteomes" id="UP000289323">
    <property type="component" value="Unassembled WGS sequence"/>
</dbReference>
<dbReference type="GO" id="GO:0016872">
    <property type="term" value="F:intramolecular lyase activity"/>
    <property type="evidence" value="ECO:0007669"/>
    <property type="project" value="InterPro"/>
</dbReference>
<dbReference type="PANTHER" id="PTHR47284">
    <property type="entry name" value="FATTY-ACID-BINDING PROTEIN 2"/>
    <property type="match status" value="1"/>
</dbReference>
<proteinExistence type="predicted"/>